<feature type="region of interest" description="Disordered" evidence="2">
    <location>
        <begin position="12"/>
        <end position="52"/>
    </location>
</feature>
<gene>
    <name evidence="4" type="ORF">CWO36_24185</name>
</gene>
<proteinExistence type="predicted"/>
<accession>A0A2T5DXH7</accession>
<sequence>MATIIIKKKRKLVTPEPSTTSTPAKKLSLKPKPKESPKKKIETKKNETSKAELTPEQRTYINNAKAINAKIKSIKRAKRWLMDTWPKVFDYDDFKPLAIGINKIVAEQYRQDRDNGKDLGFGWKHLATSLDRWVKKKAYIEALKTGTHRYNLDGTQSEEILEEHRVSDRQKDKKS</sequence>
<dbReference type="RefSeq" id="WP_017085697.1">
    <property type="nucleotide sequence ID" value="NZ_CAWNZY010000082.1"/>
</dbReference>
<dbReference type="SUPFAM" id="SSF48657">
    <property type="entry name" value="FinO-like"/>
    <property type="match status" value="1"/>
</dbReference>
<name>A0A2T5DXH7_VIBSP</name>
<comment type="caution">
    <text evidence="4">The sequence shown here is derived from an EMBL/GenBank/DDBJ whole genome shotgun (WGS) entry which is preliminary data.</text>
</comment>
<organism evidence="4 5">
    <name type="scientific">Vibrio splendidus</name>
    <dbReference type="NCBI Taxonomy" id="29497"/>
    <lineage>
        <taxon>Bacteria</taxon>
        <taxon>Pseudomonadati</taxon>
        <taxon>Pseudomonadota</taxon>
        <taxon>Gammaproteobacteria</taxon>
        <taxon>Vibrionales</taxon>
        <taxon>Vibrionaceae</taxon>
        <taxon>Vibrio</taxon>
    </lineage>
</organism>
<feature type="compositionally biased region" description="Basic and acidic residues" evidence="2">
    <location>
        <begin position="32"/>
        <end position="52"/>
    </location>
</feature>
<dbReference type="InterPro" id="IPR036442">
    <property type="entry name" value="ProQ/FinO_sf"/>
</dbReference>
<dbReference type="Pfam" id="PF04352">
    <property type="entry name" value="ProQ"/>
    <property type="match status" value="1"/>
</dbReference>
<dbReference type="AlphaFoldDB" id="A0A2T5DXH7"/>
<evidence type="ECO:0000313" key="5">
    <source>
        <dbReference type="Proteomes" id="UP000244080"/>
    </source>
</evidence>
<dbReference type="InterPro" id="IPR016103">
    <property type="entry name" value="ProQ/FinO"/>
</dbReference>
<evidence type="ECO:0000313" key="4">
    <source>
        <dbReference type="EMBL" id="PTP11783.1"/>
    </source>
</evidence>
<evidence type="ECO:0000256" key="1">
    <source>
        <dbReference type="ARBA" id="ARBA00022884"/>
    </source>
</evidence>
<keyword evidence="1" id="KW-0694">RNA-binding</keyword>
<feature type="domain" description="ProQ/FinO" evidence="3">
    <location>
        <begin position="73"/>
        <end position="170"/>
    </location>
</feature>
<dbReference type="Proteomes" id="UP000244080">
    <property type="component" value="Unassembled WGS sequence"/>
</dbReference>
<protein>
    <recommendedName>
        <fullName evidence="3">ProQ/FinO domain-containing protein</fullName>
    </recommendedName>
</protein>
<evidence type="ECO:0000256" key="2">
    <source>
        <dbReference type="SAM" id="MobiDB-lite"/>
    </source>
</evidence>
<dbReference type="GO" id="GO:0003723">
    <property type="term" value="F:RNA binding"/>
    <property type="evidence" value="ECO:0007669"/>
    <property type="project" value="UniProtKB-KW"/>
</dbReference>
<dbReference type="Gene3D" id="1.10.1710.10">
    <property type="entry name" value="ProQ/FinO domain"/>
    <property type="match status" value="1"/>
</dbReference>
<dbReference type="EMBL" id="PIGA01000068">
    <property type="protein sequence ID" value="PTP11783.1"/>
    <property type="molecule type" value="Genomic_DNA"/>
</dbReference>
<reference evidence="4 5" key="1">
    <citation type="submission" date="2017-11" db="EMBL/GenBank/DDBJ databases">
        <title>Population delineation of vibrios coincides with oyster pathogenicity.</title>
        <authorList>
            <person name="Bruto M."/>
            <person name="Labreuche Y."/>
            <person name="James A."/>
            <person name="Piel D."/>
            <person name="Chenivesse S."/>
            <person name="Petton B."/>
            <person name="Polz M.F."/>
            <person name="Le Roux F."/>
        </authorList>
    </citation>
    <scope>NUCLEOTIDE SEQUENCE [LARGE SCALE GENOMIC DNA]</scope>
    <source>
        <strain evidence="4 5">1F_55</strain>
    </source>
</reference>
<evidence type="ECO:0000259" key="3">
    <source>
        <dbReference type="Pfam" id="PF04352"/>
    </source>
</evidence>